<gene>
    <name evidence="1" type="ORF">Krac_6388</name>
</gene>
<dbReference type="EMBL" id="ADVG01000003">
    <property type="protein sequence ID" value="EFH85213.1"/>
    <property type="molecule type" value="Genomic_DNA"/>
</dbReference>
<evidence type="ECO:0000313" key="2">
    <source>
        <dbReference type="Proteomes" id="UP000004508"/>
    </source>
</evidence>
<evidence type="ECO:0000313" key="1">
    <source>
        <dbReference type="EMBL" id="EFH85213.1"/>
    </source>
</evidence>
<sequence length="61" mass="6822">MGSKPEPIKAESVSQYPTDAILVEQAATGNEWAFELLVEQFVYHHLACTEVIQDVVQLLPH</sequence>
<name>D6TUB6_KTERA</name>
<accession>D6TUB6</accession>
<keyword evidence="2" id="KW-1185">Reference proteome</keyword>
<protein>
    <submittedName>
        <fullName evidence="1">Putative bacteriophage protein</fullName>
    </submittedName>
</protein>
<reference evidence="1 2" key="1">
    <citation type="journal article" date="2011" name="Stand. Genomic Sci.">
        <title>Non-contiguous finished genome sequence and contextual data of the filamentous soil bacterium Ktedonobacter racemifer type strain (SOSP1-21).</title>
        <authorList>
            <person name="Chang Y.J."/>
            <person name="Land M."/>
            <person name="Hauser L."/>
            <person name="Chertkov O."/>
            <person name="Del Rio T.G."/>
            <person name="Nolan M."/>
            <person name="Copeland A."/>
            <person name="Tice H."/>
            <person name="Cheng J.F."/>
            <person name="Lucas S."/>
            <person name="Han C."/>
            <person name="Goodwin L."/>
            <person name="Pitluck S."/>
            <person name="Ivanova N."/>
            <person name="Ovchinikova G."/>
            <person name="Pati A."/>
            <person name="Chen A."/>
            <person name="Palaniappan K."/>
            <person name="Mavromatis K."/>
            <person name="Liolios K."/>
            <person name="Brettin T."/>
            <person name="Fiebig A."/>
            <person name="Rohde M."/>
            <person name="Abt B."/>
            <person name="Goker M."/>
            <person name="Detter J.C."/>
            <person name="Woyke T."/>
            <person name="Bristow J."/>
            <person name="Eisen J.A."/>
            <person name="Markowitz V."/>
            <person name="Hugenholtz P."/>
            <person name="Kyrpides N.C."/>
            <person name="Klenk H.P."/>
            <person name="Lapidus A."/>
        </authorList>
    </citation>
    <scope>NUCLEOTIDE SEQUENCE [LARGE SCALE GENOMIC DNA]</scope>
    <source>
        <strain evidence="2">DSM 44963</strain>
    </source>
</reference>
<proteinExistence type="predicted"/>
<organism evidence="1 2">
    <name type="scientific">Ktedonobacter racemifer DSM 44963</name>
    <dbReference type="NCBI Taxonomy" id="485913"/>
    <lineage>
        <taxon>Bacteria</taxon>
        <taxon>Bacillati</taxon>
        <taxon>Chloroflexota</taxon>
        <taxon>Ktedonobacteria</taxon>
        <taxon>Ktedonobacterales</taxon>
        <taxon>Ktedonobacteraceae</taxon>
        <taxon>Ktedonobacter</taxon>
    </lineage>
</organism>
<dbReference type="STRING" id="485913.Krac_6388"/>
<dbReference type="Proteomes" id="UP000004508">
    <property type="component" value="Unassembled WGS sequence"/>
</dbReference>
<dbReference type="AlphaFoldDB" id="D6TUB6"/>
<dbReference type="InParanoid" id="D6TUB6"/>
<comment type="caution">
    <text evidence="1">The sequence shown here is derived from an EMBL/GenBank/DDBJ whole genome shotgun (WGS) entry which is preliminary data.</text>
</comment>